<dbReference type="InterPro" id="IPR002347">
    <property type="entry name" value="SDR_fam"/>
</dbReference>
<dbReference type="RefSeq" id="WP_343843424.1">
    <property type="nucleotide sequence ID" value="NZ_BAAAEI010000006.1"/>
</dbReference>
<dbReference type="PRINTS" id="PR00080">
    <property type="entry name" value="SDRFAMILY"/>
</dbReference>
<dbReference type="PRINTS" id="PR00081">
    <property type="entry name" value="GDHRDH"/>
</dbReference>
<gene>
    <name evidence="4" type="ORF">GCM10009092_14050</name>
</gene>
<reference evidence="5" key="1">
    <citation type="journal article" date="2019" name="Int. J. Syst. Evol. Microbiol.">
        <title>The Global Catalogue of Microorganisms (GCM) 10K type strain sequencing project: providing services to taxonomists for standard genome sequencing and annotation.</title>
        <authorList>
            <consortium name="The Broad Institute Genomics Platform"/>
            <consortium name="The Broad Institute Genome Sequencing Center for Infectious Disease"/>
            <person name="Wu L."/>
            <person name="Ma J."/>
        </authorList>
    </citation>
    <scope>NUCLEOTIDE SEQUENCE [LARGE SCALE GENOMIC DNA]</scope>
    <source>
        <strain evidence="5">JCM 13378</strain>
    </source>
</reference>
<proteinExistence type="inferred from homology"/>
<dbReference type="CDD" id="cd05233">
    <property type="entry name" value="SDR_c"/>
    <property type="match status" value="1"/>
</dbReference>
<evidence type="ECO:0000256" key="2">
    <source>
        <dbReference type="ARBA" id="ARBA00023002"/>
    </source>
</evidence>
<dbReference type="Gene3D" id="3.40.50.720">
    <property type="entry name" value="NAD(P)-binding Rossmann-like Domain"/>
    <property type="match status" value="1"/>
</dbReference>
<comment type="caution">
    <text evidence="4">The sequence shown here is derived from an EMBL/GenBank/DDBJ whole genome shotgun (WGS) entry which is preliminary data.</text>
</comment>
<evidence type="ECO:0000259" key="3">
    <source>
        <dbReference type="SMART" id="SM00822"/>
    </source>
</evidence>
<dbReference type="SMART" id="SM00822">
    <property type="entry name" value="PKS_KR"/>
    <property type="match status" value="1"/>
</dbReference>
<keyword evidence="5" id="KW-1185">Reference proteome</keyword>
<evidence type="ECO:0000313" key="4">
    <source>
        <dbReference type="EMBL" id="GAA0350847.1"/>
    </source>
</evidence>
<dbReference type="InterPro" id="IPR036291">
    <property type="entry name" value="NAD(P)-bd_dom_sf"/>
</dbReference>
<dbReference type="NCBIfam" id="NF004777">
    <property type="entry name" value="PRK06123.1"/>
    <property type="match status" value="1"/>
</dbReference>
<comment type="similarity">
    <text evidence="1">Belongs to the short-chain dehydrogenases/reductases (SDR) family.</text>
</comment>
<dbReference type="Pfam" id="PF13561">
    <property type="entry name" value="adh_short_C2"/>
    <property type="match status" value="1"/>
</dbReference>
<dbReference type="PANTHER" id="PTHR43639:SF1">
    <property type="entry name" value="SHORT-CHAIN DEHYDROGENASE_REDUCTASE FAMILY PROTEIN"/>
    <property type="match status" value="1"/>
</dbReference>
<keyword evidence="2" id="KW-0560">Oxidoreductase</keyword>
<protein>
    <submittedName>
        <fullName evidence="4">SDR family oxidoreductase</fullName>
    </submittedName>
</protein>
<evidence type="ECO:0000256" key="1">
    <source>
        <dbReference type="ARBA" id="ARBA00006484"/>
    </source>
</evidence>
<dbReference type="InterPro" id="IPR057326">
    <property type="entry name" value="KR_dom"/>
</dbReference>
<accession>A0ABP3GNQ9</accession>
<organism evidence="4 5">
    <name type="scientific">Bowmanella denitrificans</name>
    <dbReference type="NCBI Taxonomy" id="366582"/>
    <lineage>
        <taxon>Bacteria</taxon>
        <taxon>Pseudomonadati</taxon>
        <taxon>Pseudomonadota</taxon>
        <taxon>Gammaproteobacteria</taxon>
        <taxon>Alteromonadales</taxon>
        <taxon>Alteromonadaceae</taxon>
        <taxon>Bowmanella</taxon>
    </lineage>
</organism>
<dbReference type="SUPFAM" id="SSF51735">
    <property type="entry name" value="NAD(P)-binding Rossmann-fold domains"/>
    <property type="match status" value="1"/>
</dbReference>
<feature type="domain" description="Ketoreductase" evidence="3">
    <location>
        <begin position="3"/>
        <end position="222"/>
    </location>
</feature>
<evidence type="ECO:0000313" key="5">
    <source>
        <dbReference type="Proteomes" id="UP001501757"/>
    </source>
</evidence>
<dbReference type="Proteomes" id="UP001501757">
    <property type="component" value="Unassembled WGS sequence"/>
</dbReference>
<name>A0ABP3GNQ9_9ALTE</name>
<dbReference type="PROSITE" id="PS00061">
    <property type="entry name" value="ADH_SHORT"/>
    <property type="match status" value="1"/>
</dbReference>
<dbReference type="PANTHER" id="PTHR43639">
    <property type="entry name" value="OXIDOREDUCTASE, SHORT-CHAIN DEHYDROGENASE/REDUCTASE FAMILY (AFU_ORTHOLOGUE AFUA_5G02870)"/>
    <property type="match status" value="1"/>
</dbReference>
<dbReference type="InterPro" id="IPR020904">
    <property type="entry name" value="Sc_DH/Rdtase_CS"/>
</dbReference>
<sequence length="248" mass="26103">MRPIALVTGASRGIGAATARLLAKQGYDLCLNYRQQAAAAEALAAELQGSGARVLTVQADVADEDQVVAMFQRIDQEMGPLYALVNNVGVLKRQSRLVDMDAARINHILTTNVTSAFICSREAVKRMSREFGGLGGVIVNVSSAASKYGSPNEYIDYAASKGAMDTLTLGLAGEVAGQGIRVNAVRPGFIDTDIHADGGEPGRIERVKSAIPLRRGGHPDEVANVIAFLISDQASYMTGSLLDVAGGR</sequence>
<dbReference type="EMBL" id="BAAAEI010000006">
    <property type="protein sequence ID" value="GAA0350847.1"/>
    <property type="molecule type" value="Genomic_DNA"/>
</dbReference>